<accession>A0A1F4XJW5</accession>
<evidence type="ECO:0000259" key="13">
    <source>
        <dbReference type="Pfam" id="PF04563"/>
    </source>
</evidence>
<evidence type="ECO:0000313" key="16">
    <source>
        <dbReference type="EMBL" id="OGC81977.1"/>
    </source>
</evidence>
<comment type="function">
    <text evidence="6 8">DNA-dependent RNA polymerase catalyzes the transcription of DNA into RNA using the four ribonucleoside triphosphates as substrates.</text>
</comment>
<dbReference type="InterPro" id="IPR007644">
    <property type="entry name" value="RNA_pol_bsu_protrusion"/>
</dbReference>
<dbReference type="GO" id="GO:0003677">
    <property type="term" value="F:DNA binding"/>
    <property type="evidence" value="ECO:0007669"/>
    <property type="project" value="UniProtKB-UniRule"/>
</dbReference>
<feature type="domain" description="RNA polymerase Rpb2" evidence="12">
    <location>
        <begin position="135"/>
        <end position="324"/>
    </location>
</feature>
<dbReference type="PROSITE" id="PS01166">
    <property type="entry name" value="RNA_POL_BETA"/>
    <property type="match status" value="1"/>
</dbReference>
<dbReference type="GO" id="GO:0006351">
    <property type="term" value="P:DNA-templated transcription"/>
    <property type="evidence" value="ECO:0007669"/>
    <property type="project" value="UniProtKB-UniRule"/>
</dbReference>
<evidence type="ECO:0000256" key="3">
    <source>
        <dbReference type="ARBA" id="ARBA00022695"/>
    </source>
</evidence>
<dbReference type="Gene3D" id="2.30.150.10">
    <property type="entry name" value="DNA-directed RNA polymerase, beta subunit, external 1 domain"/>
    <property type="match status" value="1"/>
</dbReference>
<comment type="similarity">
    <text evidence="6 7">Belongs to the RNA polymerase beta chain family.</text>
</comment>
<feature type="domain" description="RNA polymerase Rpb2" evidence="14">
    <location>
        <begin position="383"/>
        <end position="451"/>
    </location>
</feature>
<dbReference type="SUPFAM" id="SSF64484">
    <property type="entry name" value="beta and beta-prime subunits of DNA dependent RNA-polymerase"/>
    <property type="match status" value="1"/>
</dbReference>
<evidence type="ECO:0000259" key="12">
    <source>
        <dbReference type="Pfam" id="PF04561"/>
    </source>
</evidence>
<evidence type="ECO:0000259" key="11">
    <source>
        <dbReference type="Pfam" id="PF04560"/>
    </source>
</evidence>
<keyword evidence="1 6" id="KW-0240">DNA-directed RNA polymerase</keyword>
<dbReference type="HAMAP" id="MF_01321">
    <property type="entry name" value="RNApol_bact_RpoB"/>
    <property type="match status" value="1"/>
</dbReference>
<keyword evidence="3 6" id="KW-0548">Nucleotidyltransferase</keyword>
<dbReference type="InterPro" id="IPR007120">
    <property type="entry name" value="DNA-dir_RNAP_su2_dom"/>
</dbReference>
<evidence type="ECO:0000256" key="2">
    <source>
        <dbReference type="ARBA" id="ARBA00022679"/>
    </source>
</evidence>
<dbReference type="Pfam" id="PF04563">
    <property type="entry name" value="RNA_pol_Rpb2_1"/>
    <property type="match status" value="1"/>
</dbReference>
<dbReference type="Pfam" id="PF00562">
    <property type="entry name" value="RNA_pol_Rpb2_6"/>
    <property type="match status" value="1"/>
</dbReference>
<dbReference type="Gene3D" id="3.90.1100.10">
    <property type="match status" value="2"/>
</dbReference>
<dbReference type="GO" id="GO:0000428">
    <property type="term" value="C:DNA-directed RNA polymerase complex"/>
    <property type="evidence" value="ECO:0007669"/>
    <property type="project" value="UniProtKB-KW"/>
</dbReference>
<evidence type="ECO:0000256" key="7">
    <source>
        <dbReference type="RuleBase" id="RU000434"/>
    </source>
</evidence>
<feature type="compositionally biased region" description="Basic and acidic residues" evidence="9">
    <location>
        <begin position="1144"/>
        <end position="1162"/>
    </location>
</feature>
<dbReference type="Gene3D" id="2.40.270.10">
    <property type="entry name" value="DNA-directed RNA polymerase, subunit 2, domain 6"/>
    <property type="match status" value="2"/>
</dbReference>
<dbReference type="Gene3D" id="3.90.1800.10">
    <property type="entry name" value="RNA polymerase alpha subunit dimerisation domain"/>
    <property type="match status" value="1"/>
</dbReference>
<evidence type="ECO:0000256" key="8">
    <source>
        <dbReference type="RuleBase" id="RU363031"/>
    </source>
</evidence>
<dbReference type="AlphaFoldDB" id="A0A1F4XJW5"/>
<evidence type="ECO:0000259" key="15">
    <source>
        <dbReference type="Pfam" id="PF10385"/>
    </source>
</evidence>
<dbReference type="Gene3D" id="2.40.50.150">
    <property type="match status" value="1"/>
</dbReference>
<evidence type="ECO:0000256" key="1">
    <source>
        <dbReference type="ARBA" id="ARBA00022478"/>
    </source>
</evidence>
<dbReference type="STRING" id="1817814.A2V81_03840"/>
<dbReference type="Pfam" id="PF04565">
    <property type="entry name" value="RNA_pol_Rpb2_3"/>
    <property type="match status" value="1"/>
</dbReference>
<evidence type="ECO:0000256" key="6">
    <source>
        <dbReference type="HAMAP-Rule" id="MF_01321"/>
    </source>
</evidence>
<reference evidence="16 17" key="1">
    <citation type="journal article" date="2016" name="Nat. Commun.">
        <title>Thousands of microbial genomes shed light on interconnected biogeochemical processes in an aquifer system.</title>
        <authorList>
            <person name="Anantharaman K."/>
            <person name="Brown C.T."/>
            <person name="Hug L.A."/>
            <person name="Sharon I."/>
            <person name="Castelle C.J."/>
            <person name="Probst A.J."/>
            <person name="Thomas B.C."/>
            <person name="Singh A."/>
            <person name="Wilkins M.J."/>
            <person name="Karaoz U."/>
            <person name="Brodie E.L."/>
            <person name="Williams K.H."/>
            <person name="Hubbard S.S."/>
            <person name="Banfield J.F."/>
        </authorList>
    </citation>
    <scope>NUCLEOTIDE SEQUENCE [LARGE SCALE GENOMIC DNA]</scope>
</reference>
<dbReference type="EC" id="2.7.7.6" evidence="6 8"/>
<dbReference type="InterPro" id="IPR042107">
    <property type="entry name" value="DNA-dir_RNA_pol_bsu_ext_1_sf"/>
</dbReference>
<feature type="domain" description="RNA polymerase Rpb2" evidence="11">
    <location>
        <begin position="1029"/>
        <end position="1104"/>
    </location>
</feature>
<evidence type="ECO:0000259" key="10">
    <source>
        <dbReference type="Pfam" id="PF00562"/>
    </source>
</evidence>
<keyword evidence="4 6" id="KW-0804">Transcription</keyword>
<keyword evidence="2 6" id="KW-0808">Transferase</keyword>
<dbReference type="InterPro" id="IPR007121">
    <property type="entry name" value="RNA_pol_bsu_CS"/>
</dbReference>
<dbReference type="Proteomes" id="UP000177614">
    <property type="component" value="Unassembled WGS sequence"/>
</dbReference>
<evidence type="ECO:0000259" key="14">
    <source>
        <dbReference type="Pfam" id="PF04565"/>
    </source>
</evidence>
<dbReference type="Pfam" id="PF04561">
    <property type="entry name" value="RNA_pol_Rpb2_2"/>
    <property type="match status" value="1"/>
</dbReference>
<dbReference type="InterPro" id="IPR037034">
    <property type="entry name" value="RNA_pol_Rpb2_2_sf"/>
</dbReference>
<dbReference type="InterPro" id="IPR007642">
    <property type="entry name" value="RNA_pol_Rpb2_2"/>
</dbReference>
<feature type="domain" description="DNA-directed RNA polymerase beta subunit external 1" evidence="15">
    <location>
        <begin position="523"/>
        <end position="580"/>
    </location>
</feature>
<comment type="catalytic activity">
    <reaction evidence="5 6 8">
        <text>RNA(n) + a ribonucleoside 5'-triphosphate = RNA(n+1) + diphosphate</text>
        <dbReference type="Rhea" id="RHEA:21248"/>
        <dbReference type="Rhea" id="RHEA-COMP:14527"/>
        <dbReference type="Rhea" id="RHEA-COMP:17342"/>
        <dbReference type="ChEBI" id="CHEBI:33019"/>
        <dbReference type="ChEBI" id="CHEBI:61557"/>
        <dbReference type="ChEBI" id="CHEBI:140395"/>
        <dbReference type="EC" id="2.7.7.6"/>
    </reaction>
</comment>
<evidence type="ECO:0000256" key="9">
    <source>
        <dbReference type="SAM" id="MobiDB-lite"/>
    </source>
</evidence>
<dbReference type="InterPro" id="IPR007641">
    <property type="entry name" value="RNA_pol_Rpb2_7"/>
</dbReference>
<evidence type="ECO:0000313" key="17">
    <source>
        <dbReference type="Proteomes" id="UP000177614"/>
    </source>
</evidence>
<dbReference type="InterPro" id="IPR014724">
    <property type="entry name" value="RNA_pol_RPB2_OB-fold"/>
</dbReference>
<sequence>MAQISKRQYFTQHIDLLPLPNLIEIQLDSYKWFLKDGINELLDEISPIQDFTGKNLELHFLKHTIDKPKYSENEAKEKNITYEAPLRCQVQLINKVTGEVKEQEVFLGNLPMMTPRGTFIVNGVERVVISQIVRSPGVIFTKDDATGFFGAKIIPNRGAWLEIETGKKGVITVKVDRKRKVPITALLRAFGYGKDKDIIDLFKDSTIEGETDFVLATLERDPTSSEEEGLQAVYKRIRPGDLATPENAKSLLQSMFFDYRHYDIGRVGRYKINKRLSLKSKIDREHRVFQVDDLVLIIKEIVRLNNTLDATADDIDHLGNRRVRPVGELAQNKFRVGLLRTERICKDRMTVLDLETVVPTQLINSRPIIAAMREFFASSQLSQFMDQTNPLSELEHKRRLSATGPGGLTRERASFDVRDVHRTHYGRICPIATPEGPNIGLVVQLSTYAKINEHGFILTPYRKISQFAPNKGDILLGRSTGEAVVDPKTRKVLIPDRAVIGKKELKILSRLKNLKQITVRPYITEEINYYDADEETNLIIAQATVPVNDLNEFVENRVSARRDGEAALYHIKDLTHVDVSPKQVVSVSTSLIPFVEHDEGARALMGSNMQRQAVSLINPESPIVGTGMEGIAAVNSGQVVISEESGTVSYVDAGKITMITNSGKKVTYTLHNFSRSNQGTCIHQKPIVEKGEKIKKGQVIADGAATETGELALGRNLLVAYMPWQGGNFEDAILISERVIRDALYSSIHIEDYPVDVRDTKLGPETITRDIPNIGEDKLKDLDEDGIIRIGAQVKEGDILVGKITPKGETELTAEERLLRAIFGEKAREVKDTSLRMPGGSQGKVIGIKIFSRDKGDELPTGVIRQVVVSVAQIKRLQVGDKLAGRHGNKGVISRIVKVEDMPYLADGTPVDVVLNPLGVVSRMNIGQILEAELGRAVSILGYKVATPSLDGITQETIRDLQKKSGVSPSGKVQLFDGNTGDAFDSETLVGITYIMKLSHLVDDKIHARSIGPYSLVTQQPLGGKAQHGGQRFGEMEVWALEAYAAAYTLQEMLTIKSDDVLGRSKAYEAIVKCEPIKKPRTPESFNVLVRELESLGLSVNLYSKEDVPDENFNLNELFSGNVDAFLSATKQSKEGRPVQPEASVEKSEDKVAVTAKNEKKSSKTSSKS</sequence>
<proteinExistence type="inferred from homology"/>
<feature type="domain" description="RNA polymerase beta subunit protrusion" evidence="13">
    <location>
        <begin position="21"/>
        <end position="368"/>
    </location>
</feature>
<dbReference type="InterPro" id="IPR007645">
    <property type="entry name" value="RNA_pol_Rpb2_3"/>
</dbReference>
<comment type="caution">
    <text evidence="16">The sequence shown here is derived from an EMBL/GenBank/DDBJ whole genome shotgun (WGS) entry which is preliminary data.</text>
</comment>
<dbReference type="InterPro" id="IPR010243">
    <property type="entry name" value="RNA_pol_bsu_bac"/>
</dbReference>
<feature type="domain" description="DNA-directed RNA polymerase subunit 2 hybrid-binding" evidence="10">
    <location>
        <begin position="642"/>
        <end position="1027"/>
    </location>
</feature>
<dbReference type="Gene3D" id="3.90.1110.10">
    <property type="entry name" value="RNA polymerase Rpb2, domain 2"/>
    <property type="match status" value="1"/>
</dbReference>
<dbReference type="Pfam" id="PF04560">
    <property type="entry name" value="RNA_pol_Rpb2_7"/>
    <property type="match status" value="1"/>
</dbReference>
<protein>
    <recommendedName>
        <fullName evidence="6 8">DNA-directed RNA polymerase subunit beta</fullName>
        <shortName evidence="6">RNAP subunit beta</shortName>
        <ecNumber evidence="6 8">2.7.7.6</ecNumber>
    </recommendedName>
    <alternativeName>
        <fullName evidence="6">RNA polymerase subunit beta</fullName>
    </alternativeName>
    <alternativeName>
        <fullName evidence="6">Transcriptase subunit beta</fullName>
    </alternativeName>
</protein>
<dbReference type="PANTHER" id="PTHR20856">
    <property type="entry name" value="DNA-DIRECTED RNA POLYMERASE I SUBUNIT 2"/>
    <property type="match status" value="1"/>
</dbReference>
<comment type="subunit">
    <text evidence="6 8">The RNAP catalytic core consists of 2 alpha, 1 beta, 1 beta' and 1 omega subunit. When a sigma factor is associated with the core the holoenzyme is formed, which can initiate transcription.</text>
</comment>
<organism evidence="16 17">
    <name type="scientific">Candidatus Abawacabacteria bacterium RBG_16_42_10</name>
    <dbReference type="NCBI Taxonomy" id="1817814"/>
    <lineage>
        <taxon>Bacteria</taxon>
        <taxon>Candidatus Abawacaibacteriota</taxon>
    </lineage>
</organism>
<dbReference type="EMBL" id="MEWR01000014">
    <property type="protein sequence ID" value="OGC81977.1"/>
    <property type="molecule type" value="Genomic_DNA"/>
</dbReference>
<evidence type="ECO:0000256" key="5">
    <source>
        <dbReference type="ARBA" id="ARBA00048552"/>
    </source>
</evidence>
<dbReference type="Pfam" id="PF10385">
    <property type="entry name" value="RNA_pol_Rpb2_45"/>
    <property type="match status" value="1"/>
</dbReference>
<dbReference type="InterPro" id="IPR015712">
    <property type="entry name" value="DNA-dir_RNA_pol_su2"/>
</dbReference>
<dbReference type="InterPro" id="IPR037033">
    <property type="entry name" value="DNA-dir_RNAP_su2_hyb_sf"/>
</dbReference>
<dbReference type="InterPro" id="IPR019462">
    <property type="entry name" value="DNA-dir_RNA_pol_bsu_external_1"/>
</dbReference>
<gene>
    <name evidence="6" type="primary">rpoB</name>
    <name evidence="16" type="ORF">A2V81_03840</name>
</gene>
<dbReference type="CDD" id="cd00653">
    <property type="entry name" value="RNA_pol_B_RPB2"/>
    <property type="match status" value="1"/>
</dbReference>
<name>A0A1F4XJW5_9BACT</name>
<dbReference type="NCBIfam" id="NF001616">
    <property type="entry name" value="PRK00405.1"/>
    <property type="match status" value="1"/>
</dbReference>
<dbReference type="GO" id="GO:0003899">
    <property type="term" value="F:DNA-directed RNA polymerase activity"/>
    <property type="evidence" value="ECO:0007669"/>
    <property type="project" value="UniProtKB-UniRule"/>
</dbReference>
<feature type="region of interest" description="Disordered" evidence="9">
    <location>
        <begin position="1131"/>
        <end position="1169"/>
    </location>
</feature>
<dbReference type="GO" id="GO:0032549">
    <property type="term" value="F:ribonucleoside binding"/>
    <property type="evidence" value="ECO:0007669"/>
    <property type="project" value="InterPro"/>
</dbReference>
<dbReference type="Gene3D" id="2.40.50.100">
    <property type="match status" value="1"/>
</dbReference>
<evidence type="ECO:0000256" key="4">
    <source>
        <dbReference type="ARBA" id="ARBA00023163"/>
    </source>
</evidence>